<proteinExistence type="predicted"/>
<reference evidence="2" key="1">
    <citation type="submission" date="2022-11" db="UniProtKB">
        <authorList>
            <consortium name="WormBaseParasite"/>
        </authorList>
    </citation>
    <scope>IDENTIFICATION</scope>
</reference>
<name>A0A914VE28_9BILA</name>
<accession>A0A914VE28</accession>
<keyword evidence="1" id="KW-1185">Reference proteome</keyword>
<evidence type="ECO:0000313" key="1">
    <source>
        <dbReference type="Proteomes" id="UP000887566"/>
    </source>
</evidence>
<evidence type="ECO:0000313" key="2">
    <source>
        <dbReference type="WBParaSite" id="PSAMB.scaffold1861size27154.g15219.t1"/>
    </source>
</evidence>
<organism evidence="1 2">
    <name type="scientific">Plectus sambesii</name>
    <dbReference type="NCBI Taxonomy" id="2011161"/>
    <lineage>
        <taxon>Eukaryota</taxon>
        <taxon>Metazoa</taxon>
        <taxon>Ecdysozoa</taxon>
        <taxon>Nematoda</taxon>
        <taxon>Chromadorea</taxon>
        <taxon>Plectida</taxon>
        <taxon>Plectina</taxon>
        <taxon>Plectoidea</taxon>
        <taxon>Plectidae</taxon>
        <taxon>Plectus</taxon>
    </lineage>
</organism>
<dbReference type="AlphaFoldDB" id="A0A914VE28"/>
<protein>
    <submittedName>
        <fullName evidence="2">Uncharacterized protein</fullName>
    </submittedName>
</protein>
<dbReference type="Proteomes" id="UP000887566">
    <property type="component" value="Unplaced"/>
</dbReference>
<dbReference type="WBParaSite" id="PSAMB.scaffold1861size27154.g15219.t1">
    <property type="protein sequence ID" value="PSAMB.scaffold1861size27154.g15219.t1"/>
    <property type="gene ID" value="PSAMB.scaffold1861size27154.g15219"/>
</dbReference>
<sequence length="104" mass="11529">MMRTSGQSGKCTLIVAVVHGMSLDGMSLDGIEPSQPGPANSPSLKMERLQRVDMRSKRAAPRSPSRFRRCYPMRRCVSMDSFNAVDVTARCAALRNLRSNRARS</sequence>